<gene>
    <name evidence="1" type="ORF">PaecuDRAFT_1442</name>
</gene>
<keyword evidence="2" id="KW-1185">Reference proteome</keyword>
<dbReference type="OrthoDB" id="2676652at2"/>
<reference evidence="1 2" key="1">
    <citation type="submission" date="2010-07" db="EMBL/GenBank/DDBJ databases">
        <title>The draft genome of Paenibacillus curdlanolyticus YK9.</title>
        <authorList>
            <consortium name="US DOE Joint Genome Institute (JGI-PGF)"/>
            <person name="Lucas S."/>
            <person name="Copeland A."/>
            <person name="Lapidus A."/>
            <person name="Cheng J.-F."/>
            <person name="Bruce D."/>
            <person name="Goodwin L."/>
            <person name="Pitluck S."/>
            <person name="Land M.L."/>
            <person name="Hauser L."/>
            <person name="Chang Y.-J."/>
            <person name="Jeffries C."/>
            <person name="Anderson I.J."/>
            <person name="Johnson E."/>
            <person name="Loganathan U."/>
            <person name="Mulhopadhyay B."/>
            <person name="Kyrpides N."/>
            <person name="Woyke T.J."/>
        </authorList>
    </citation>
    <scope>NUCLEOTIDE SEQUENCE [LARGE SCALE GENOMIC DNA]</scope>
    <source>
        <strain evidence="1 2">YK9</strain>
    </source>
</reference>
<evidence type="ECO:0000313" key="1">
    <source>
        <dbReference type="EMBL" id="EFM11834.1"/>
    </source>
</evidence>
<dbReference type="Gene3D" id="3.40.50.300">
    <property type="entry name" value="P-loop containing nucleotide triphosphate hydrolases"/>
    <property type="match status" value="1"/>
</dbReference>
<protein>
    <recommendedName>
        <fullName evidence="3">AAA domain-containing protein</fullName>
    </recommendedName>
</protein>
<sequence length="278" mass="31039">MTLAPLLTFVGTTPNIGTTVAAFAAACRMAEQSEAEIGYLCLNLKSAKIQRYIGIDRPETGLDSIRPELRDRSLGADQLRRAAYRVEGIDGVCVLFGNLERDQAEFYTADDVDFLLETARQAFDIVIADVGAYWDNAATVCAIRAATTRVLVTTGALSHFQEDWNRWIGQVSPLFGVSSVDYELVVIHSPWRNGGFNVKNIQKETGLPLAGELQLSEPLLLQLDSGQYQHWLKRAEGRATMRQPAERWIRQTGMRSRPVMQVQPWYRKLLAHRNGVGS</sequence>
<dbReference type="Proteomes" id="UP000005387">
    <property type="component" value="Unassembled WGS sequence"/>
</dbReference>
<dbReference type="STRING" id="717606.PaecuDRAFT_1442"/>
<dbReference type="RefSeq" id="WP_006037453.1">
    <property type="nucleotide sequence ID" value="NZ_AEDD01000003.1"/>
</dbReference>
<evidence type="ECO:0000313" key="2">
    <source>
        <dbReference type="Proteomes" id="UP000005387"/>
    </source>
</evidence>
<proteinExistence type="predicted"/>
<dbReference type="InterPro" id="IPR027417">
    <property type="entry name" value="P-loop_NTPase"/>
</dbReference>
<dbReference type="eggNOG" id="COG4963">
    <property type="taxonomic scope" value="Bacteria"/>
</dbReference>
<dbReference type="SUPFAM" id="SSF52540">
    <property type="entry name" value="P-loop containing nucleoside triphosphate hydrolases"/>
    <property type="match status" value="1"/>
</dbReference>
<dbReference type="AlphaFoldDB" id="E0I718"/>
<organism evidence="1 2">
    <name type="scientific">Paenibacillus curdlanolyticus YK9</name>
    <dbReference type="NCBI Taxonomy" id="717606"/>
    <lineage>
        <taxon>Bacteria</taxon>
        <taxon>Bacillati</taxon>
        <taxon>Bacillota</taxon>
        <taxon>Bacilli</taxon>
        <taxon>Bacillales</taxon>
        <taxon>Paenibacillaceae</taxon>
        <taxon>Paenibacillus</taxon>
    </lineage>
</organism>
<evidence type="ECO:0008006" key="3">
    <source>
        <dbReference type="Google" id="ProtNLM"/>
    </source>
</evidence>
<dbReference type="EMBL" id="AEDD01000003">
    <property type="protein sequence ID" value="EFM11834.1"/>
    <property type="molecule type" value="Genomic_DNA"/>
</dbReference>
<accession>E0I718</accession>
<name>E0I718_9BACL</name>